<sequence>MERRSSPIWSVLLVALCLAAFTSAAIAQSSGQTVMEQQMTPDEFKAAGLHKLSPAELAALHDWIQRQQGGTTAAATASAPVSAPASAPLPAGAAVAAGAAALSASEIERIREEAREEGRKEVKETNRGFFDFGSEEPIKSTLVGEFRGFAKGNKYTLANGQVWEQMEPARLEGVKRTDPAVTIKPGLLNVWFLRIDGYNTPAKVRRIK</sequence>
<dbReference type="Proteomes" id="UP000788419">
    <property type="component" value="Unassembled WGS sequence"/>
</dbReference>
<evidence type="ECO:0000256" key="1">
    <source>
        <dbReference type="SAM" id="SignalP"/>
    </source>
</evidence>
<evidence type="ECO:0000313" key="3">
    <source>
        <dbReference type="Proteomes" id="UP000788419"/>
    </source>
</evidence>
<dbReference type="RefSeq" id="WP_162411179.1">
    <property type="nucleotide sequence ID" value="NZ_CP093331.1"/>
</dbReference>
<evidence type="ECO:0008006" key="4">
    <source>
        <dbReference type="Google" id="ProtNLM"/>
    </source>
</evidence>
<protein>
    <recommendedName>
        <fullName evidence="4">Secreted protein</fullName>
    </recommendedName>
</protein>
<organism evidence="2 3">
    <name type="scientific">Pseudoxanthomonas daejeonensis</name>
    <dbReference type="NCBI Taxonomy" id="266062"/>
    <lineage>
        <taxon>Bacteria</taxon>
        <taxon>Pseudomonadati</taxon>
        <taxon>Pseudomonadota</taxon>
        <taxon>Gammaproteobacteria</taxon>
        <taxon>Lysobacterales</taxon>
        <taxon>Lysobacteraceae</taxon>
        <taxon>Pseudoxanthomonas</taxon>
    </lineage>
</organism>
<gene>
    <name evidence="2" type="ORF">CSC65_13765</name>
</gene>
<keyword evidence="3" id="KW-1185">Reference proteome</keyword>
<comment type="caution">
    <text evidence="2">The sequence shown here is derived from an EMBL/GenBank/DDBJ whole genome shotgun (WGS) entry which is preliminary data.</text>
</comment>
<name>A0ABQ6Z418_9GAMM</name>
<reference evidence="2 3" key="1">
    <citation type="submission" date="2017-10" db="EMBL/GenBank/DDBJ databases">
        <title>Whole genome sequencing of members of genus Pseudoxanthomonas.</title>
        <authorList>
            <person name="Kumar S."/>
            <person name="Bansal K."/>
            <person name="Kaur A."/>
            <person name="Patil P."/>
            <person name="Sharma S."/>
            <person name="Patil P.B."/>
        </authorList>
    </citation>
    <scope>NUCLEOTIDE SEQUENCE [LARGE SCALE GENOMIC DNA]</scope>
    <source>
        <strain evidence="2 3">DSM 17801</strain>
    </source>
</reference>
<evidence type="ECO:0000313" key="2">
    <source>
        <dbReference type="EMBL" id="KAF1692563.1"/>
    </source>
</evidence>
<dbReference type="EMBL" id="PDWN01000015">
    <property type="protein sequence ID" value="KAF1692563.1"/>
    <property type="molecule type" value="Genomic_DNA"/>
</dbReference>
<accession>A0ABQ6Z418</accession>
<feature type="signal peptide" evidence="1">
    <location>
        <begin position="1"/>
        <end position="27"/>
    </location>
</feature>
<keyword evidence="1" id="KW-0732">Signal</keyword>
<feature type="chain" id="PRO_5047046774" description="Secreted protein" evidence="1">
    <location>
        <begin position="28"/>
        <end position="208"/>
    </location>
</feature>
<proteinExistence type="predicted"/>